<comment type="subcellular location">
    <subcellularLocation>
        <location evidence="2">Endoplasmic reticulum lumen</location>
    </subcellularLocation>
</comment>
<evidence type="ECO:0000256" key="12">
    <source>
        <dbReference type="SAM" id="SignalP"/>
    </source>
</evidence>
<reference evidence="19" key="1">
    <citation type="submission" date="2020-01" db="EMBL/GenBank/DDBJ databases">
        <title>Draft genome sequence of the Termite Coptotermes fromosanus.</title>
        <authorList>
            <person name="Itakura S."/>
            <person name="Yosikawa Y."/>
            <person name="Umezawa K."/>
        </authorList>
    </citation>
    <scope>NUCLEOTIDE SEQUENCE [LARGE SCALE GENOMIC DNA]</scope>
</reference>
<dbReference type="Pfam" id="PF18404">
    <property type="entry name" value="Glyco_transf_24"/>
    <property type="match status" value="1"/>
</dbReference>
<proteinExistence type="inferred from homology"/>
<gene>
    <name evidence="18" type="ORF">Cfor_12114</name>
</gene>
<evidence type="ECO:0000259" key="16">
    <source>
        <dbReference type="Pfam" id="PF18403"/>
    </source>
</evidence>
<feature type="domain" description="Glucosyltransferase 24 catalytic" evidence="17">
    <location>
        <begin position="1193"/>
        <end position="1460"/>
    </location>
</feature>
<evidence type="ECO:0008006" key="20">
    <source>
        <dbReference type="Google" id="ProtNLM"/>
    </source>
</evidence>
<evidence type="ECO:0000256" key="10">
    <source>
        <dbReference type="ARBA" id="ARBA00045874"/>
    </source>
</evidence>
<dbReference type="Pfam" id="PF18400">
    <property type="entry name" value="Thioredoxin_12"/>
    <property type="match status" value="1"/>
</dbReference>
<dbReference type="GO" id="GO:0005788">
    <property type="term" value="C:endoplasmic reticulum lumen"/>
    <property type="evidence" value="ECO:0007669"/>
    <property type="project" value="UniProtKB-SubCell"/>
</dbReference>
<dbReference type="Pfam" id="PF06427">
    <property type="entry name" value="UDP-g_GGTase"/>
    <property type="match status" value="1"/>
</dbReference>
<feature type="chain" id="PRO_5026782490" description="UDP-glucose:glycoprotein glucosyltransferase" evidence="12">
    <location>
        <begin position="20"/>
        <end position="1544"/>
    </location>
</feature>
<comment type="function">
    <text evidence="10">Recognizes glycoproteins with minor folding defects. Reglucosylates single N-glycans near the misfolded part of the protein, thus providing quality control for protein folding in the endoplasmic reticulum. Reglucosylated proteins are recognized by calreticulin for recycling to the endoplasmic reticulum and refolding or degradation.</text>
</comment>
<evidence type="ECO:0000313" key="19">
    <source>
        <dbReference type="Proteomes" id="UP000502823"/>
    </source>
</evidence>
<keyword evidence="5" id="KW-0328">Glycosyltransferase</keyword>
<evidence type="ECO:0000259" key="14">
    <source>
        <dbReference type="Pfam" id="PF18401"/>
    </source>
</evidence>
<sequence length="1544" mass="175333">MQFLVLALILQVLYGAAGGASKQKAKSVTTLIEAKWEVTPLVLEITEYLRDENEDFLWEFVDHVEMYSQMAIERGVFALSCPVVADVAGKLTCSVEEMKTLIAQKQGGDRNYVETFGLDHHFRESENNSVTVVLYGELGTQEFAEFHQVLKIYAVKGDIDYVLRHYVKERPKRRVRLSGYGVELQIKSTEYKVQDDTEVKGDRTQDSYEQEDEDDEIEGFNFSRLKHIYPDKKENLDKLRLHLLESSNEMAPLKVWQVQELSLQAAERIMSSPKEEALKVLTNIAQNFPLQARSLVRTVVKDELKQEIKRNQELFSSSLNLQPTDTALFVNGMFFDLDVVDVISLLEVVRQELRVMEGLHKIGISDSHMSSLLALDFSGSGSSSNSEYAIDIRDSAVMWVNDIEHDKQYRRWSDSLMELLRPTFPGMLRSIRRNLYHLVILADPAKKEARPLLKLAESFYVHAAPLRMGLVFAVNPDQSVTGNMDAGVALLNAFNYVSDVKDAYSGLAFLTDVYATIKEDRDVVVDDVISLLRTKYRSADVEEIFGEDSEYDTGRRLARDFVERSGFRKIPQALLNGIPISEKHLNAEDFEEAVLSEIMNQTPVFQKAVYKGDFTEGDNALDYIMNQPNVMPRLNDRILNQDKHHYLDTTGSPLAEEIPLTLEAFSGLSPRDKTATIISRGIEYFVKKQNVDAAVRAPHIVTHWIVTDLGTAAGRQLLAHALDQMCSSGSIRVGVLLNPSSVGQFQQVDRLVLAAPRVLQPSHAVQVINTILLDDSVVEAINSGQTDLMDLTELSEILIQVSIETLKVQQLYCRHVLNVPAGGRAIVTNGRILGPLEQTEKFTLDDFSLLERFSLNSYGDKILQTFKKTADSDDDADNVLKDSNMLMQAVALLVSRPQSRNRFEIPVHTDMHSVVKLPPHNVSEPAFDIAAIVDPVSRGAQKVGPILSVLQEVLNCHIKVYLNCVEKNSDMPLKSFYRFVLEPEIHFTSDGRQTSGPMARFANMPTSPLLTQNMQVPENWLVESVRSPYDLDNIHLEDVDSVVHSEFELEYLLLEGHCFETTMGNPPRGLQITLGTETQPVVVDTIVMANLGYFQLKANPGAWLLRLRQGRSADIFDIVSHDGSDTPANSTDIKVLISSFRSHVLKLKVAKKPDKMHMDLLSDDSDPNSGIWSSITSTFSGSKTTDEDGDERINIFSVASGHLYERFLRIMMLSVLKHTSTPVKFWFLKNYLSPTLKDFLPHMAKEYGFEYELVQYKWPRWLHQQTEKQRIIWGYKILFLDVLFPLDVKKILFVDADQVVRADMKELRDLDLGGAPYGYTPFCDSRTEMDGFRFWKQGYWRNHLQGRRYHISALYVVDLRRFRRIAAGDRLRGQYQALSQDPNSLSNLDQDLPNNMIHQVAIKSLPQEWLWCETWCDDASKQYAKTIDLCNNPLTKEAKLTAAMRIVSEWKDYDLEIKKLQNKISRNQTDEEGDLKSGESNMWKAEIEGEGTHNVMKGFGNVSEENLEEWLQSDACDHDYQCMTDANVIRTLQDKVIKKGMGRM</sequence>
<evidence type="ECO:0000256" key="11">
    <source>
        <dbReference type="ARBA" id="ARBA00048456"/>
    </source>
</evidence>
<evidence type="ECO:0000313" key="18">
    <source>
        <dbReference type="EMBL" id="GFG33090.1"/>
    </source>
</evidence>
<dbReference type="Pfam" id="PF18402">
    <property type="entry name" value="Thioredoxin_14"/>
    <property type="match status" value="1"/>
</dbReference>
<comment type="catalytic activity">
    <reaction evidence="11">
        <text>N(4)-(alpha-D-Man-(1-&gt;2)-alpha-D-Man-(1-&gt;2)-alpha-D-Man-(1-&gt;3)-[alpha-D-Man-(1-&gt;2)-alpha-D-Man-(1-&gt;3)-[alpha-D-Man-(1-&gt;2)-alpha-D-Man-(1-&gt;6)]-alpha-D-Man-(1-&gt;6)]-beta-D-Man-(1-&gt;4)-beta-D-GlcNAc-(1-&gt;4)-beta-D-GlcNAc)-L-asparaginyl-[protein] (N-glucan mannose isomer 9A1,2,3B1,2,3) + UDP-alpha-D-glucose = N(4)-(alpha-D-Glc-(1-&gt;3)-alpha-D-Man-(1-&gt;2)-alpha-D-Man-(1-&gt;2)-alpha-D-Man-(1-&gt;3)-[alpha-D-Man-(1-&gt;2)-alpha-D-Man-(1-&gt;3)-[alpha-D-Man-(1-&gt;2)-alpha-D-Man-(1-&gt;6)]-alpha-D-Man-(1-&gt;6)]-beta-D-Man-(1-&gt;4)-beta-D-GlcNAc-(1-&gt;4)-beta-D-GlcNAc)-L-asparaginyl-[protein] + UDP + H(+)</text>
        <dbReference type="Rhea" id="RHEA:61304"/>
        <dbReference type="Rhea" id="RHEA-COMP:14356"/>
        <dbReference type="Rhea" id="RHEA-COMP:14357"/>
        <dbReference type="ChEBI" id="CHEBI:15378"/>
        <dbReference type="ChEBI" id="CHEBI:58223"/>
        <dbReference type="ChEBI" id="CHEBI:58885"/>
        <dbReference type="ChEBI" id="CHEBI:59080"/>
        <dbReference type="ChEBI" id="CHEBI:139493"/>
    </reaction>
</comment>
<evidence type="ECO:0000256" key="7">
    <source>
        <dbReference type="ARBA" id="ARBA00022729"/>
    </source>
</evidence>
<keyword evidence="8" id="KW-0256">Endoplasmic reticulum</keyword>
<comment type="caution">
    <text evidence="18">The sequence shown here is derived from an EMBL/GenBank/DDBJ whole genome shotgun (WGS) entry which is preliminary data.</text>
</comment>
<dbReference type="InterPro" id="IPR040694">
    <property type="entry name" value="UGGT_TRXL_2"/>
</dbReference>
<dbReference type="InParanoid" id="A0A6L2PNJ9"/>
<dbReference type="InterPro" id="IPR029044">
    <property type="entry name" value="Nucleotide-diphossugar_trans"/>
</dbReference>
<organism evidence="18 19">
    <name type="scientific">Coptotermes formosanus</name>
    <name type="common">Formosan subterranean termite</name>
    <dbReference type="NCBI Taxonomy" id="36987"/>
    <lineage>
        <taxon>Eukaryota</taxon>
        <taxon>Metazoa</taxon>
        <taxon>Ecdysozoa</taxon>
        <taxon>Arthropoda</taxon>
        <taxon>Hexapoda</taxon>
        <taxon>Insecta</taxon>
        <taxon>Pterygota</taxon>
        <taxon>Neoptera</taxon>
        <taxon>Polyneoptera</taxon>
        <taxon>Dictyoptera</taxon>
        <taxon>Blattodea</taxon>
        <taxon>Blattoidea</taxon>
        <taxon>Termitoidae</taxon>
        <taxon>Rhinotermitidae</taxon>
        <taxon>Coptotermes</taxon>
    </lineage>
</organism>
<feature type="domain" description="UGGT thioredoxin-like" evidence="15">
    <location>
        <begin position="390"/>
        <end position="638"/>
    </location>
</feature>
<name>A0A6L2PNJ9_COPFO</name>
<dbReference type="Pfam" id="PF18403">
    <property type="entry name" value="Thioredoxin_15"/>
    <property type="match status" value="1"/>
</dbReference>
<evidence type="ECO:0000259" key="15">
    <source>
        <dbReference type="Pfam" id="PF18402"/>
    </source>
</evidence>
<evidence type="ECO:0000259" key="17">
    <source>
        <dbReference type="Pfam" id="PF18404"/>
    </source>
</evidence>
<evidence type="ECO:0000256" key="8">
    <source>
        <dbReference type="ARBA" id="ARBA00022824"/>
    </source>
</evidence>
<dbReference type="UniPathway" id="UPA00378"/>
<dbReference type="InterPro" id="IPR009448">
    <property type="entry name" value="UDP-g_GGtrans"/>
</dbReference>
<dbReference type="InterPro" id="IPR040525">
    <property type="entry name" value="UGGT_TRXL_4"/>
</dbReference>
<comment type="similarity">
    <text evidence="4">Belongs to the glycosyltransferase 8 family.</text>
</comment>
<dbReference type="Gene3D" id="3.90.550.10">
    <property type="entry name" value="Spore Coat Polysaccharide Biosynthesis Protein SpsA, Chain A"/>
    <property type="match status" value="1"/>
</dbReference>
<evidence type="ECO:0000256" key="3">
    <source>
        <dbReference type="ARBA" id="ARBA00004922"/>
    </source>
</evidence>
<dbReference type="PANTHER" id="PTHR11226">
    <property type="entry name" value="UDP-GLUCOSE GLYCOPROTEIN:GLUCOSYLTRANSFERASE"/>
    <property type="match status" value="1"/>
</dbReference>
<keyword evidence="19" id="KW-1185">Reference proteome</keyword>
<dbReference type="InterPro" id="IPR040497">
    <property type="entry name" value="Glyco_transf_24"/>
</dbReference>
<dbReference type="InterPro" id="IPR040693">
    <property type="entry name" value="UGGT_TRXL_1"/>
</dbReference>
<dbReference type="FunFam" id="3.90.550.10:FF:000004">
    <property type="entry name" value="UDP-glucose glycoprotein glucosyltransferase 1"/>
    <property type="match status" value="1"/>
</dbReference>
<comment type="cofactor">
    <cofactor evidence="1">
        <name>Ca(2+)</name>
        <dbReference type="ChEBI" id="CHEBI:29108"/>
    </cofactor>
</comment>
<evidence type="ECO:0000256" key="6">
    <source>
        <dbReference type="ARBA" id="ARBA00022679"/>
    </source>
</evidence>
<dbReference type="GO" id="GO:0036503">
    <property type="term" value="P:ERAD pathway"/>
    <property type="evidence" value="ECO:0007669"/>
    <property type="project" value="TreeGrafter"/>
</dbReference>
<evidence type="ECO:0000256" key="4">
    <source>
        <dbReference type="ARBA" id="ARBA00006351"/>
    </source>
</evidence>
<dbReference type="InterPro" id="IPR040692">
    <property type="entry name" value="UGGT_TRXL_3"/>
</dbReference>
<evidence type="ECO:0000259" key="13">
    <source>
        <dbReference type="Pfam" id="PF18400"/>
    </source>
</evidence>
<protein>
    <recommendedName>
        <fullName evidence="20">UDP-glucose:glycoprotein glucosyltransferase</fullName>
    </recommendedName>
</protein>
<accession>A0A6L2PNJ9</accession>
<feature type="domain" description="UGGT thioredoxin-like" evidence="13">
    <location>
        <begin position="64"/>
        <end position="172"/>
    </location>
</feature>
<dbReference type="FunCoup" id="A0A6L2PNJ9">
    <property type="interactions" value="1396"/>
</dbReference>
<feature type="signal peptide" evidence="12">
    <location>
        <begin position="1"/>
        <end position="19"/>
    </location>
</feature>
<dbReference type="GO" id="GO:0051082">
    <property type="term" value="F:unfolded protein binding"/>
    <property type="evidence" value="ECO:0007669"/>
    <property type="project" value="TreeGrafter"/>
</dbReference>
<dbReference type="EMBL" id="BLKM01000403">
    <property type="protein sequence ID" value="GFG33090.1"/>
    <property type="molecule type" value="Genomic_DNA"/>
</dbReference>
<dbReference type="CDD" id="cd06432">
    <property type="entry name" value="GT8_HUGT1_C_like"/>
    <property type="match status" value="1"/>
</dbReference>
<dbReference type="PANTHER" id="PTHR11226:SF0">
    <property type="entry name" value="UDP-GLUCOSE:GLYCOPROTEIN GLUCOSYLTRANSFERASE"/>
    <property type="match status" value="1"/>
</dbReference>
<dbReference type="Pfam" id="PF18401">
    <property type="entry name" value="Thioredoxin_13"/>
    <property type="match status" value="1"/>
</dbReference>
<keyword evidence="6" id="KW-0808">Transferase</keyword>
<evidence type="ECO:0000256" key="5">
    <source>
        <dbReference type="ARBA" id="ARBA00022676"/>
    </source>
</evidence>
<dbReference type="GO" id="GO:0003980">
    <property type="term" value="F:UDP-glucose:glycoprotein glucosyltransferase activity"/>
    <property type="evidence" value="ECO:0007669"/>
    <property type="project" value="InterPro"/>
</dbReference>
<dbReference type="Proteomes" id="UP000502823">
    <property type="component" value="Unassembled WGS sequence"/>
</dbReference>
<keyword evidence="7 12" id="KW-0732">Signal</keyword>
<evidence type="ECO:0000256" key="2">
    <source>
        <dbReference type="ARBA" id="ARBA00004319"/>
    </source>
</evidence>
<dbReference type="SUPFAM" id="SSF53448">
    <property type="entry name" value="Nucleotide-diphospho-sugar transferases"/>
    <property type="match status" value="1"/>
</dbReference>
<evidence type="ECO:0000256" key="1">
    <source>
        <dbReference type="ARBA" id="ARBA00001913"/>
    </source>
</evidence>
<dbReference type="GO" id="GO:0018279">
    <property type="term" value="P:protein N-linked glycosylation via asparagine"/>
    <property type="evidence" value="ECO:0007669"/>
    <property type="project" value="TreeGrafter"/>
</dbReference>
<evidence type="ECO:0000256" key="9">
    <source>
        <dbReference type="ARBA" id="ARBA00023180"/>
    </source>
</evidence>
<feature type="domain" description="UGGT thioredoxin-like" evidence="14">
    <location>
        <begin position="247"/>
        <end position="376"/>
    </location>
</feature>
<dbReference type="OrthoDB" id="27683at2759"/>
<keyword evidence="9" id="KW-0325">Glycoprotein</keyword>
<comment type="pathway">
    <text evidence="3">Protein modification; protein glycosylation.</text>
</comment>
<feature type="domain" description="UDP-glucose:glycoprotein glucosyltransferase thioredoxin-like" evidence="16">
    <location>
        <begin position="697"/>
        <end position="891"/>
    </location>
</feature>